<keyword evidence="2" id="KW-1185">Reference proteome</keyword>
<evidence type="ECO:0000313" key="1">
    <source>
        <dbReference type="EMBL" id="SHG02591.1"/>
    </source>
</evidence>
<organism evidence="1 2">
    <name type="scientific">Bacteroides faecichinchillae</name>
    <dbReference type="NCBI Taxonomy" id="871325"/>
    <lineage>
        <taxon>Bacteria</taxon>
        <taxon>Pseudomonadati</taxon>
        <taxon>Bacteroidota</taxon>
        <taxon>Bacteroidia</taxon>
        <taxon>Bacteroidales</taxon>
        <taxon>Bacteroidaceae</taxon>
        <taxon>Bacteroides</taxon>
    </lineage>
</organism>
<gene>
    <name evidence="1" type="ORF">SAMN05444349_1622</name>
</gene>
<dbReference type="AlphaFoldDB" id="A0A1M5GGG6"/>
<dbReference type="OrthoDB" id="1020001at2"/>
<reference evidence="1 2" key="1">
    <citation type="submission" date="2016-11" db="EMBL/GenBank/DDBJ databases">
        <authorList>
            <person name="Jaros S."/>
            <person name="Januszkiewicz K."/>
            <person name="Wedrychowicz H."/>
        </authorList>
    </citation>
    <scope>NUCLEOTIDE SEQUENCE [LARGE SCALE GENOMIC DNA]</scope>
    <source>
        <strain evidence="1 2">DSM 26883</strain>
    </source>
</reference>
<evidence type="ECO:0000313" key="2">
    <source>
        <dbReference type="Proteomes" id="UP000184436"/>
    </source>
</evidence>
<dbReference type="Proteomes" id="UP000184436">
    <property type="component" value="Unassembled WGS sequence"/>
</dbReference>
<proteinExistence type="predicted"/>
<sequence>MLVLNGGIRLWRINNVSYMRLGKYAFFQIAKVPEALWFVEQIGRLYLIGVECLMWRLSAKQIKNEEKNNVDEILKGLRKKVLKM</sequence>
<dbReference type="RefSeq" id="WP_073350495.1">
    <property type="nucleotide sequence ID" value="NZ_FQVD01000062.1"/>
</dbReference>
<accession>A0A1M5GGG6</accession>
<protein>
    <submittedName>
        <fullName evidence="1">Uncharacterized protein</fullName>
    </submittedName>
</protein>
<name>A0A1M5GGG6_9BACE</name>
<dbReference type="EMBL" id="FQVD01000062">
    <property type="protein sequence ID" value="SHG02591.1"/>
    <property type="molecule type" value="Genomic_DNA"/>
</dbReference>